<evidence type="ECO:0000313" key="2">
    <source>
        <dbReference type="EMBL" id="OQS02406.1"/>
    </source>
</evidence>
<keyword evidence="1" id="KW-0472">Membrane</keyword>
<dbReference type="Pfam" id="PF06966">
    <property type="entry name" value="DUF1295"/>
    <property type="match status" value="1"/>
</dbReference>
<proteinExistence type="predicted"/>
<evidence type="ECO:0000313" key="3">
    <source>
        <dbReference type="Proteomes" id="UP000243217"/>
    </source>
</evidence>
<dbReference type="Gene3D" id="1.20.120.1630">
    <property type="match status" value="1"/>
</dbReference>
<reference evidence="2 3" key="1">
    <citation type="journal article" date="2014" name="Genome Biol. Evol.">
        <title>The secreted proteins of Achlya hypogyna and Thraustotheca clavata identify the ancestral oomycete secretome and reveal gene acquisitions by horizontal gene transfer.</title>
        <authorList>
            <person name="Misner I."/>
            <person name="Blouin N."/>
            <person name="Leonard G."/>
            <person name="Richards T.A."/>
            <person name="Lane C.E."/>
        </authorList>
    </citation>
    <scope>NUCLEOTIDE SEQUENCE [LARGE SCALE GENOMIC DNA]</scope>
    <source>
        <strain evidence="2 3">ATCC 34112</strain>
    </source>
</reference>
<sequence>MCSEAFVDLVSPSNIDACWKAMVEIAASSESYTDIPPLLSNGFIALGFGVLCFILQALTGNYSHVDRLWSITPVLYSWNFLVVGLNRGYALDVRMSIVVGLITMWGVRLTYNFYRRGGYTWTGEDYRWEFVRKMVPNPFLWHIFSFVFIAVYQHILLCLLTFPLHVVFTIWANGGSLWSLWDTVLALTFLGLLLVETTADQQQYNFQETKWAMIKSGKTLAQLPSPYNLGFCTTGLFAYSRHPNFFAEISMWWVVYSFSLIPSGHHNWTLLGALNLFMLFQGSVRLTEYLTSQKYSKYAQYQKLVSMLLPMSTPVANLHQKLD</sequence>
<organism evidence="2 3">
    <name type="scientific">Thraustotheca clavata</name>
    <dbReference type="NCBI Taxonomy" id="74557"/>
    <lineage>
        <taxon>Eukaryota</taxon>
        <taxon>Sar</taxon>
        <taxon>Stramenopiles</taxon>
        <taxon>Oomycota</taxon>
        <taxon>Saprolegniomycetes</taxon>
        <taxon>Saprolegniales</taxon>
        <taxon>Achlyaceae</taxon>
        <taxon>Thraustotheca</taxon>
    </lineage>
</organism>
<accession>A0A1V9ZWM4</accession>
<protein>
    <submittedName>
        <fullName evidence="2">Integral membrane protein</fullName>
    </submittedName>
</protein>
<evidence type="ECO:0000256" key="1">
    <source>
        <dbReference type="SAM" id="Phobius"/>
    </source>
</evidence>
<dbReference type="PANTHER" id="PTHR32251:SF23">
    <property type="entry name" value="3-OXO-5-ALPHA-STEROID 4-DEHYDROGENASE (DUF1295)"/>
    <property type="match status" value="1"/>
</dbReference>
<dbReference type="InterPro" id="IPR010721">
    <property type="entry name" value="UstE-like"/>
</dbReference>
<feature type="transmembrane region" description="Helical" evidence="1">
    <location>
        <begin position="93"/>
        <end position="111"/>
    </location>
</feature>
<name>A0A1V9ZWM4_9STRA</name>
<dbReference type="PANTHER" id="PTHR32251">
    <property type="entry name" value="3-OXO-5-ALPHA-STEROID 4-DEHYDROGENASE"/>
    <property type="match status" value="1"/>
</dbReference>
<feature type="transmembrane region" description="Helical" evidence="1">
    <location>
        <begin position="139"/>
        <end position="172"/>
    </location>
</feature>
<dbReference type="Proteomes" id="UP000243217">
    <property type="component" value="Unassembled WGS sequence"/>
</dbReference>
<feature type="transmembrane region" description="Helical" evidence="1">
    <location>
        <begin position="38"/>
        <end position="56"/>
    </location>
</feature>
<comment type="caution">
    <text evidence="2">The sequence shown here is derived from an EMBL/GenBank/DDBJ whole genome shotgun (WGS) entry which is preliminary data.</text>
</comment>
<gene>
    <name evidence="2" type="ORF">THRCLA_05220</name>
</gene>
<dbReference type="GO" id="GO:0016020">
    <property type="term" value="C:membrane"/>
    <property type="evidence" value="ECO:0007669"/>
    <property type="project" value="TreeGrafter"/>
</dbReference>
<keyword evidence="1" id="KW-0812">Transmembrane</keyword>
<dbReference type="AlphaFoldDB" id="A0A1V9ZWM4"/>
<dbReference type="PROSITE" id="PS50244">
    <property type="entry name" value="S5A_REDUCTASE"/>
    <property type="match status" value="1"/>
</dbReference>
<feature type="transmembrane region" description="Helical" evidence="1">
    <location>
        <begin position="178"/>
        <end position="195"/>
    </location>
</feature>
<keyword evidence="3" id="KW-1185">Reference proteome</keyword>
<keyword evidence="1" id="KW-1133">Transmembrane helix</keyword>
<dbReference type="OrthoDB" id="201504at2759"/>
<dbReference type="EMBL" id="JNBS01001133">
    <property type="protein sequence ID" value="OQS02406.1"/>
    <property type="molecule type" value="Genomic_DNA"/>
</dbReference>